<gene>
    <name evidence="4" type="ORF">RISW2_04570</name>
</gene>
<dbReference type="InterPro" id="IPR014347">
    <property type="entry name" value="Tautomerase/MIF_sf"/>
</dbReference>
<feature type="domain" description="4-oxalocrotonate tautomerase-like" evidence="2">
    <location>
        <begin position="2"/>
        <end position="54"/>
    </location>
</feature>
<dbReference type="EMBL" id="JAME01000015">
    <property type="protein sequence ID" value="ETX28778.1"/>
    <property type="molecule type" value="Genomic_DNA"/>
</dbReference>
<dbReference type="InterPro" id="IPR004370">
    <property type="entry name" value="4-OT-like_dom"/>
</dbReference>
<dbReference type="SUPFAM" id="SSF54427">
    <property type="entry name" value="NTF2-like"/>
    <property type="match status" value="1"/>
</dbReference>
<dbReference type="SUPFAM" id="SSF55331">
    <property type="entry name" value="Tautomerase/MIF"/>
    <property type="match status" value="1"/>
</dbReference>
<evidence type="ECO:0000259" key="3">
    <source>
        <dbReference type="Pfam" id="PF12680"/>
    </source>
</evidence>
<comment type="caution">
    <text evidence="4">The sequence shown here is derived from an EMBL/GenBank/DDBJ whole genome shotgun (WGS) entry which is preliminary data.</text>
</comment>
<dbReference type="Gene3D" id="3.30.429.10">
    <property type="entry name" value="Macrophage Migration Inhibitory Factor"/>
    <property type="match status" value="1"/>
</dbReference>
<sequence length="185" mass="20477">MPVVRVHLLDGYDEAAKRRLGEALTDAVRTVIPADPDAVTVMIEDVPAANYMRGRISRQGAAPLPDPCATVRRYLDAMEARDLDAARAMLGPRFSMNFPGTGPMTDLAELVAWSRPRYRHVTKTYEGMDVCPSPGPVTVYARGTLSGAWPDGDSFEGVRFIDRFELQDGLITRQDVWNDIAEVRP</sequence>
<evidence type="ECO:0000256" key="1">
    <source>
        <dbReference type="ARBA" id="ARBA00023235"/>
    </source>
</evidence>
<proteinExistence type="predicted"/>
<protein>
    <submittedName>
        <fullName evidence="4">Tautomerase</fullName>
    </submittedName>
</protein>
<dbReference type="Pfam" id="PF01361">
    <property type="entry name" value="Tautomerase"/>
    <property type="match status" value="1"/>
</dbReference>
<dbReference type="Pfam" id="PF12680">
    <property type="entry name" value="SnoaL_2"/>
    <property type="match status" value="1"/>
</dbReference>
<organism evidence="4 5">
    <name type="scientific">Roseivivax isoporae LMG 25204</name>
    <dbReference type="NCBI Taxonomy" id="1449351"/>
    <lineage>
        <taxon>Bacteria</taxon>
        <taxon>Pseudomonadati</taxon>
        <taxon>Pseudomonadota</taxon>
        <taxon>Alphaproteobacteria</taxon>
        <taxon>Rhodobacterales</taxon>
        <taxon>Roseobacteraceae</taxon>
        <taxon>Roseivivax</taxon>
    </lineage>
</organism>
<dbReference type="InterPro" id="IPR032710">
    <property type="entry name" value="NTF2-like_dom_sf"/>
</dbReference>
<dbReference type="STRING" id="1449351.RISW2_04570"/>
<dbReference type="InterPro" id="IPR037401">
    <property type="entry name" value="SnoaL-like"/>
</dbReference>
<accession>X7F7R4</accession>
<dbReference type="PATRIC" id="fig|1449351.3.peg.2251"/>
<keyword evidence="1" id="KW-0413">Isomerase</keyword>
<dbReference type="OrthoDB" id="8635217at2"/>
<evidence type="ECO:0000313" key="4">
    <source>
        <dbReference type="EMBL" id="ETX28778.1"/>
    </source>
</evidence>
<dbReference type="GO" id="GO:0016853">
    <property type="term" value="F:isomerase activity"/>
    <property type="evidence" value="ECO:0007669"/>
    <property type="project" value="UniProtKB-KW"/>
</dbReference>
<evidence type="ECO:0000313" key="5">
    <source>
        <dbReference type="Proteomes" id="UP000023430"/>
    </source>
</evidence>
<dbReference type="Proteomes" id="UP000023430">
    <property type="component" value="Unassembled WGS sequence"/>
</dbReference>
<reference evidence="4 5" key="1">
    <citation type="submission" date="2014-01" db="EMBL/GenBank/DDBJ databases">
        <title>Roseivivax isoporae LMG 25204 Genome Sequencing.</title>
        <authorList>
            <person name="Lai Q."/>
            <person name="Li G."/>
            <person name="Shao Z."/>
        </authorList>
    </citation>
    <scope>NUCLEOTIDE SEQUENCE [LARGE SCALE GENOMIC DNA]</scope>
    <source>
        <strain evidence="4 5">LMG 25204</strain>
    </source>
</reference>
<dbReference type="AlphaFoldDB" id="X7F7R4"/>
<keyword evidence="5" id="KW-1185">Reference proteome</keyword>
<dbReference type="Gene3D" id="3.10.450.50">
    <property type="match status" value="1"/>
</dbReference>
<evidence type="ECO:0000259" key="2">
    <source>
        <dbReference type="Pfam" id="PF01361"/>
    </source>
</evidence>
<dbReference type="eggNOG" id="COG1942">
    <property type="taxonomic scope" value="Bacteria"/>
</dbReference>
<name>X7F7R4_9RHOB</name>
<feature type="domain" description="SnoaL-like" evidence="3">
    <location>
        <begin position="71"/>
        <end position="173"/>
    </location>
</feature>